<evidence type="ECO:0000313" key="2">
    <source>
        <dbReference type="EMBL" id="KAF5178448.1"/>
    </source>
</evidence>
<gene>
    <name evidence="2" type="ORF">FRX31_031964</name>
</gene>
<sequence>MIGSAAGIVTSILPVEVIPRTAEGFRARVVFIFTCHSFKGTLSTHLLLTTSGSHLSIIICLDYTASNVTVLVTIAIYNCCFPPVAEDQNYNQTNVNNGNQQNEVPQVVSFPDEDQMLILWPHHQVQTQATVTQNDDEQREDLMGWAGHLAETVAENIMGLPDSHLTSIQIRPNNNNHPNLISYPHDLFHHRDLNSGSGGGTLVINDPNEEGTPPRRGRGRPLGALNKNRDVKEKGKAVQEIYGDYEIKNKKRKLINEESPSSYIAYTPETIQEIQIPSIQLENLSSEENSQALDLVSQMLANPELTNILIKKGAINPKIINRLSTILSTPLIRYVD</sequence>
<dbReference type="Proteomes" id="UP000554482">
    <property type="component" value="Unassembled WGS sequence"/>
</dbReference>
<keyword evidence="3" id="KW-1185">Reference proteome</keyword>
<organism evidence="2 3">
    <name type="scientific">Thalictrum thalictroides</name>
    <name type="common">Rue-anemone</name>
    <name type="synonym">Anemone thalictroides</name>
    <dbReference type="NCBI Taxonomy" id="46969"/>
    <lineage>
        <taxon>Eukaryota</taxon>
        <taxon>Viridiplantae</taxon>
        <taxon>Streptophyta</taxon>
        <taxon>Embryophyta</taxon>
        <taxon>Tracheophyta</taxon>
        <taxon>Spermatophyta</taxon>
        <taxon>Magnoliopsida</taxon>
        <taxon>Ranunculales</taxon>
        <taxon>Ranunculaceae</taxon>
        <taxon>Thalictroideae</taxon>
        <taxon>Thalictrum</taxon>
    </lineage>
</organism>
<name>A0A7J6V177_THATH</name>
<evidence type="ECO:0000256" key="1">
    <source>
        <dbReference type="SAM" id="MobiDB-lite"/>
    </source>
</evidence>
<reference evidence="2 3" key="1">
    <citation type="submission" date="2020-06" db="EMBL/GenBank/DDBJ databases">
        <title>Transcriptomic and genomic resources for Thalictrum thalictroides and T. hernandezii: Facilitating candidate gene discovery in an emerging model plant lineage.</title>
        <authorList>
            <person name="Arias T."/>
            <person name="Riano-Pachon D.M."/>
            <person name="Di Stilio V.S."/>
        </authorList>
    </citation>
    <scope>NUCLEOTIDE SEQUENCE [LARGE SCALE GENOMIC DNA]</scope>
    <source>
        <strain evidence="3">cv. WT478/WT964</strain>
        <tissue evidence="2">Leaves</tissue>
    </source>
</reference>
<dbReference type="EMBL" id="JABWDY010040052">
    <property type="protein sequence ID" value="KAF5178448.1"/>
    <property type="molecule type" value="Genomic_DNA"/>
</dbReference>
<feature type="region of interest" description="Disordered" evidence="1">
    <location>
        <begin position="205"/>
        <end position="226"/>
    </location>
</feature>
<accession>A0A7J6V177</accession>
<comment type="caution">
    <text evidence="2">The sequence shown here is derived from an EMBL/GenBank/DDBJ whole genome shotgun (WGS) entry which is preliminary data.</text>
</comment>
<dbReference type="AlphaFoldDB" id="A0A7J6V177"/>
<evidence type="ECO:0000313" key="3">
    <source>
        <dbReference type="Proteomes" id="UP000554482"/>
    </source>
</evidence>
<proteinExistence type="predicted"/>
<protein>
    <submittedName>
        <fullName evidence="2">Uncharacterized protein</fullName>
    </submittedName>
</protein>